<evidence type="ECO:0008006" key="9">
    <source>
        <dbReference type="Google" id="ProtNLM"/>
    </source>
</evidence>
<accession>A0A232FME8</accession>
<dbReference type="SUPFAM" id="SSF48464">
    <property type="entry name" value="ENTH/VHS domain"/>
    <property type="match status" value="1"/>
</dbReference>
<evidence type="ECO:0000259" key="6">
    <source>
        <dbReference type="PROSITE" id="PS50909"/>
    </source>
</evidence>
<evidence type="ECO:0000259" key="5">
    <source>
        <dbReference type="PROSITE" id="PS50179"/>
    </source>
</evidence>
<dbReference type="PROSITE" id="PS50909">
    <property type="entry name" value="GAT"/>
    <property type="match status" value="1"/>
</dbReference>
<dbReference type="Pfam" id="PF03127">
    <property type="entry name" value="GAT"/>
    <property type="match status" value="1"/>
</dbReference>
<dbReference type="Pfam" id="PF00790">
    <property type="entry name" value="VHS"/>
    <property type="match status" value="1"/>
</dbReference>
<dbReference type="SMART" id="SM00288">
    <property type="entry name" value="VHS"/>
    <property type="match status" value="1"/>
</dbReference>
<dbReference type="PIRSF" id="PIRSF036948">
    <property type="entry name" value="TOM1"/>
    <property type="match status" value="1"/>
</dbReference>
<dbReference type="AlphaFoldDB" id="A0A232FME8"/>
<evidence type="ECO:0000313" key="7">
    <source>
        <dbReference type="EMBL" id="OXU31628.1"/>
    </source>
</evidence>
<dbReference type="InterPro" id="IPR004152">
    <property type="entry name" value="GAT_dom"/>
</dbReference>
<evidence type="ECO:0000256" key="2">
    <source>
        <dbReference type="ARBA" id="ARBA00022448"/>
    </source>
</evidence>
<comment type="caution">
    <text evidence="7">The sequence shown here is derived from an EMBL/GenBank/DDBJ whole genome shotgun (WGS) entry which is preliminary data.</text>
</comment>
<evidence type="ECO:0000256" key="1">
    <source>
        <dbReference type="ARBA" id="ARBA00007708"/>
    </source>
</evidence>
<dbReference type="InterPro" id="IPR038425">
    <property type="entry name" value="GAT_sf"/>
</dbReference>
<dbReference type="Gene3D" id="1.25.40.90">
    <property type="match status" value="1"/>
</dbReference>
<reference evidence="7 8" key="1">
    <citation type="journal article" date="2017" name="Curr. Biol.">
        <title>The Evolution of Venom by Co-option of Single-Copy Genes.</title>
        <authorList>
            <person name="Martinson E.O."/>
            <person name="Mrinalini"/>
            <person name="Kelkar Y.D."/>
            <person name="Chang C.H."/>
            <person name="Werren J.H."/>
        </authorList>
    </citation>
    <scope>NUCLEOTIDE SEQUENCE [LARGE SCALE GENOMIC DNA]</scope>
    <source>
        <strain evidence="7 8">Alberta</strain>
        <tissue evidence="7">Whole body</tissue>
    </source>
</reference>
<organism evidence="7 8">
    <name type="scientific">Trichomalopsis sarcophagae</name>
    <dbReference type="NCBI Taxonomy" id="543379"/>
    <lineage>
        <taxon>Eukaryota</taxon>
        <taxon>Metazoa</taxon>
        <taxon>Ecdysozoa</taxon>
        <taxon>Arthropoda</taxon>
        <taxon>Hexapoda</taxon>
        <taxon>Insecta</taxon>
        <taxon>Pterygota</taxon>
        <taxon>Neoptera</taxon>
        <taxon>Endopterygota</taxon>
        <taxon>Hymenoptera</taxon>
        <taxon>Apocrita</taxon>
        <taxon>Proctotrupomorpha</taxon>
        <taxon>Chalcidoidea</taxon>
        <taxon>Pteromalidae</taxon>
        <taxon>Pteromalinae</taxon>
        <taxon>Trichomalopsis</taxon>
    </lineage>
</organism>
<protein>
    <recommendedName>
        <fullName evidence="9">VHS domain-containing protein</fullName>
    </recommendedName>
</protein>
<feature type="compositionally biased region" description="Basic and acidic residues" evidence="4">
    <location>
        <begin position="423"/>
        <end position="432"/>
    </location>
</feature>
<dbReference type="InterPro" id="IPR002014">
    <property type="entry name" value="VHS_dom"/>
</dbReference>
<dbReference type="PANTHER" id="PTHR13856">
    <property type="entry name" value="VHS DOMAIN CONTAINING PROTEIN FAMILY"/>
    <property type="match status" value="1"/>
</dbReference>
<dbReference type="CDD" id="cd14233">
    <property type="entry name" value="GAT_TOM1_like"/>
    <property type="match status" value="1"/>
</dbReference>
<evidence type="ECO:0000256" key="4">
    <source>
        <dbReference type="SAM" id="MobiDB-lite"/>
    </source>
</evidence>
<dbReference type="GO" id="GO:0007165">
    <property type="term" value="P:signal transduction"/>
    <property type="evidence" value="ECO:0007669"/>
    <property type="project" value="TreeGrafter"/>
</dbReference>
<dbReference type="PROSITE" id="PS50179">
    <property type="entry name" value="VHS"/>
    <property type="match status" value="1"/>
</dbReference>
<dbReference type="STRING" id="543379.A0A232FME8"/>
<dbReference type="OrthoDB" id="2018246at2759"/>
<name>A0A232FME8_9HYME</name>
<dbReference type="EMBL" id="NNAY01000041">
    <property type="protein sequence ID" value="OXU31628.1"/>
    <property type="molecule type" value="Genomic_DNA"/>
</dbReference>
<comment type="similarity">
    <text evidence="1">Belongs to the TOM1 family.</text>
</comment>
<dbReference type="GO" id="GO:0030276">
    <property type="term" value="F:clathrin binding"/>
    <property type="evidence" value="ECO:0007669"/>
    <property type="project" value="TreeGrafter"/>
</dbReference>
<feature type="region of interest" description="Disordered" evidence="4">
    <location>
        <begin position="422"/>
        <end position="442"/>
    </location>
</feature>
<dbReference type="GO" id="GO:0043130">
    <property type="term" value="F:ubiquitin binding"/>
    <property type="evidence" value="ECO:0007669"/>
    <property type="project" value="InterPro"/>
</dbReference>
<dbReference type="InterPro" id="IPR008942">
    <property type="entry name" value="ENTH_VHS"/>
</dbReference>
<dbReference type="Proteomes" id="UP000215335">
    <property type="component" value="Unassembled WGS sequence"/>
</dbReference>
<dbReference type="InterPro" id="IPR014645">
    <property type="entry name" value="TOM1"/>
</dbReference>
<dbReference type="CDD" id="cd03565">
    <property type="entry name" value="VHS_Tom1_like"/>
    <property type="match status" value="1"/>
</dbReference>
<proteinExistence type="inferred from homology"/>
<sequence length="499" mass="53069">MSFFGVNVTNPFTSPVGQRIEQATDANLPSENWALNMEICDIINETEDGPRDAIKAIKRRLNQAAGKNYTIVMYTLTVLETCVKNCGKRFHALACSREFVQELVKLIGPKNEPPIAVQEKVLNLIQTWADTFRNQPHTQGVVQVYQELKTKGIEFPMTDLDAMAPIITPERSVPELEAAAAAAAAAAAGAVAPTSSSSSAAAAVATGGATSRPGSGATCRLPQQPIQLNESQMAKLRSELDVVHGNMRVLSEMLAAHSAGLQEKVSERAIAEDMELLTELHNTCKAMQERVVELIGKLAHDELTAELLQINDEMNNLFLRYTRFSKNKTMPASALVAQAIGATGSGGMSAAARAKKLEAGDSLIDLSDDEGEAAGAAALPVKSLEKRVANMDIGDDGKSRRKDGEKDEFDAFAQSRTASFDAAKNRQELRGSDEEEGASAALTSSEFDRFLAERTAAVASEVAAGGNVAAAAGASSTGAAGATIQRQIDKEEDKSLFAL</sequence>
<dbReference type="GO" id="GO:0016020">
    <property type="term" value="C:membrane"/>
    <property type="evidence" value="ECO:0007669"/>
    <property type="project" value="TreeGrafter"/>
</dbReference>
<evidence type="ECO:0000313" key="8">
    <source>
        <dbReference type="Proteomes" id="UP000215335"/>
    </source>
</evidence>
<evidence type="ECO:0000256" key="3">
    <source>
        <dbReference type="ARBA" id="ARBA00022927"/>
    </source>
</evidence>
<dbReference type="Gene3D" id="1.20.58.160">
    <property type="match status" value="1"/>
</dbReference>
<dbReference type="SUPFAM" id="SSF89009">
    <property type="entry name" value="GAT-like domain"/>
    <property type="match status" value="1"/>
</dbReference>
<keyword evidence="8" id="KW-1185">Reference proteome</keyword>
<dbReference type="GO" id="GO:0035091">
    <property type="term" value="F:phosphatidylinositol binding"/>
    <property type="evidence" value="ECO:0007669"/>
    <property type="project" value="InterPro"/>
</dbReference>
<dbReference type="GO" id="GO:0005768">
    <property type="term" value="C:endosome"/>
    <property type="evidence" value="ECO:0007669"/>
    <property type="project" value="TreeGrafter"/>
</dbReference>
<keyword evidence="2" id="KW-0813">Transport</keyword>
<dbReference type="PANTHER" id="PTHR13856:SF137">
    <property type="entry name" value="GH05942P"/>
    <property type="match status" value="1"/>
</dbReference>
<keyword evidence="3" id="KW-0653">Protein transport</keyword>
<feature type="domain" description="VHS" evidence="5">
    <location>
        <begin position="23"/>
        <end position="156"/>
    </location>
</feature>
<gene>
    <name evidence="7" type="ORF">TSAR_016118</name>
</gene>
<feature type="domain" description="GAT" evidence="6">
    <location>
        <begin position="231"/>
        <end position="326"/>
    </location>
</feature>
<dbReference type="GO" id="GO:0015031">
    <property type="term" value="P:protein transport"/>
    <property type="evidence" value="ECO:0007669"/>
    <property type="project" value="UniProtKB-KW"/>
</dbReference>